<protein>
    <submittedName>
        <fullName evidence="4">Site-specific integrase</fullName>
    </submittedName>
</protein>
<dbReference type="EMBL" id="JAKRVY010000021">
    <property type="protein sequence ID" value="MCL9815292.1"/>
    <property type="molecule type" value="Genomic_DNA"/>
</dbReference>
<feature type="compositionally biased region" description="Acidic residues" evidence="2">
    <location>
        <begin position="438"/>
        <end position="484"/>
    </location>
</feature>
<dbReference type="AlphaFoldDB" id="A0AAE3K6J2"/>
<keyword evidence="1" id="KW-0233">DNA recombination</keyword>
<sequence>TQFQHPASFIENVSMTRSKFHYYLLHHANTINTHIHSLNPVALISERSDAHGVRLSEVLKEEDSVWELLDWLKKGEYYDEDRQKTYTFGDTTRAHYYTSLRKFGRMMNDGVLPDSMEVIPTGSASKVSKNAPLPDEVITWEDTVNMIRSCYNWRDKAILAVAWDSGARPFEIEDLTYNRVSRDGEFLQITVGGKGTPLRDVRLTIASPLLKYWLENEHPANSAGERFTSETPIWSHLDKNRPLSRSGLSSIVRRVAARIDIDKPVNLRQFRKSRASVLASREEIDRGDLEERQGWTKGSRIVAVYIVRFGSSTDDKIAKSDGLSEEHLPESDHEEFHDPAPVLCPNCSRFTPRYDSECIWCKKEFNPNAVEEVEHSNVESPSEQKAKEEARSDLVELITNGEITEESVVSAKKLRRVIEDYPELLDHADKLRELVEPSSEDDDGDDDDDSADNDEDDNDEDENDEDDNDEDENDEDDNDDDDEGTSPTSITQ</sequence>
<dbReference type="InterPro" id="IPR013762">
    <property type="entry name" value="Integrase-like_cat_sf"/>
</dbReference>
<keyword evidence="5" id="KW-1185">Reference proteome</keyword>
<dbReference type="CDD" id="cd00397">
    <property type="entry name" value="DNA_BRE_C"/>
    <property type="match status" value="1"/>
</dbReference>
<dbReference type="GO" id="GO:0015074">
    <property type="term" value="P:DNA integration"/>
    <property type="evidence" value="ECO:0007669"/>
    <property type="project" value="InterPro"/>
</dbReference>
<dbReference type="GO" id="GO:0003677">
    <property type="term" value="F:DNA binding"/>
    <property type="evidence" value="ECO:0007669"/>
    <property type="project" value="InterPro"/>
</dbReference>
<feature type="region of interest" description="Disordered" evidence="2">
    <location>
        <begin position="432"/>
        <end position="492"/>
    </location>
</feature>
<evidence type="ECO:0000313" key="5">
    <source>
        <dbReference type="Proteomes" id="UP001202674"/>
    </source>
</evidence>
<evidence type="ECO:0000256" key="2">
    <source>
        <dbReference type="SAM" id="MobiDB-lite"/>
    </source>
</evidence>
<name>A0AAE3K6J2_9EURY</name>
<dbReference type="PROSITE" id="PS51898">
    <property type="entry name" value="TYR_RECOMBINASE"/>
    <property type="match status" value="1"/>
</dbReference>
<gene>
    <name evidence="4" type="ORF">AArcSt11_16705</name>
</gene>
<dbReference type="RefSeq" id="WP_250598821.1">
    <property type="nucleotide sequence ID" value="NZ_JAKRVY010000021.1"/>
</dbReference>
<dbReference type="Proteomes" id="UP001202674">
    <property type="component" value="Unassembled WGS sequence"/>
</dbReference>
<dbReference type="SUPFAM" id="SSF56349">
    <property type="entry name" value="DNA breaking-rejoining enzymes"/>
    <property type="match status" value="1"/>
</dbReference>
<reference evidence="4 5" key="1">
    <citation type="journal article" date="2022" name="Syst. Appl. Microbiol.">
        <title>Natronocalculus amylovorans gen. nov., sp. nov., and Natranaeroarchaeum aerophilus sp. nov., dominant culturable amylolytic natronoarchaea from hypersaline soda lakes in southwestern Siberia.</title>
        <authorList>
            <person name="Sorokin D.Y."/>
            <person name="Elcheninov A.G."/>
            <person name="Khizhniak T.V."/>
            <person name="Koenen M."/>
            <person name="Bale N.J."/>
            <person name="Damste J.S.S."/>
            <person name="Kublanov I.V."/>
        </authorList>
    </citation>
    <scope>NUCLEOTIDE SEQUENCE [LARGE SCALE GENOMIC DNA]</scope>
    <source>
        <strain evidence="4 5">AArc-St1-1</strain>
    </source>
</reference>
<dbReference type="GO" id="GO:0006310">
    <property type="term" value="P:DNA recombination"/>
    <property type="evidence" value="ECO:0007669"/>
    <property type="project" value="UniProtKB-KW"/>
</dbReference>
<accession>A0AAE3K6J2</accession>
<evidence type="ECO:0000256" key="1">
    <source>
        <dbReference type="ARBA" id="ARBA00023172"/>
    </source>
</evidence>
<organism evidence="4 5">
    <name type="scientific">Natranaeroarchaeum aerophilus</name>
    <dbReference type="NCBI Taxonomy" id="2917711"/>
    <lineage>
        <taxon>Archaea</taxon>
        <taxon>Methanobacteriati</taxon>
        <taxon>Methanobacteriota</taxon>
        <taxon>Stenosarchaea group</taxon>
        <taxon>Halobacteria</taxon>
        <taxon>Halobacteriales</taxon>
        <taxon>Natronoarchaeaceae</taxon>
        <taxon>Natranaeroarchaeum</taxon>
    </lineage>
</organism>
<feature type="non-terminal residue" evidence="4">
    <location>
        <position position="1"/>
    </location>
</feature>
<evidence type="ECO:0000259" key="3">
    <source>
        <dbReference type="PROSITE" id="PS51898"/>
    </source>
</evidence>
<proteinExistence type="predicted"/>
<feature type="domain" description="Tyr recombinase" evidence="3">
    <location>
        <begin position="133"/>
        <end position="319"/>
    </location>
</feature>
<dbReference type="Pfam" id="PF00589">
    <property type="entry name" value="Phage_integrase"/>
    <property type="match status" value="1"/>
</dbReference>
<dbReference type="Gene3D" id="1.10.443.10">
    <property type="entry name" value="Intergrase catalytic core"/>
    <property type="match status" value="1"/>
</dbReference>
<comment type="caution">
    <text evidence="4">The sequence shown here is derived from an EMBL/GenBank/DDBJ whole genome shotgun (WGS) entry which is preliminary data.</text>
</comment>
<dbReference type="InterPro" id="IPR002104">
    <property type="entry name" value="Integrase_catalytic"/>
</dbReference>
<dbReference type="InterPro" id="IPR011010">
    <property type="entry name" value="DNA_brk_join_enz"/>
</dbReference>
<evidence type="ECO:0000313" key="4">
    <source>
        <dbReference type="EMBL" id="MCL9815292.1"/>
    </source>
</evidence>